<dbReference type="STRING" id="47871.GA0070608_3052"/>
<name>A0A1C6VFI1_9ACTN</name>
<dbReference type="EMBL" id="CP109071">
    <property type="protein sequence ID" value="WSA30226.1"/>
    <property type="molecule type" value="Genomic_DNA"/>
</dbReference>
<evidence type="ECO:0000313" key="1">
    <source>
        <dbReference type="EMBL" id="SCL65049.1"/>
    </source>
</evidence>
<evidence type="ECO:0000313" key="4">
    <source>
        <dbReference type="Proteomes" id="UP001334804"/>
    </source>
</evidence>
<evidence type="ECO:0000313" key="2">
    <source>
        <dbReference type="EMBL" id="WSA30226.1"/>
    </source>
</evidence>
<dbReference type="Proteomes" id="UP001334804">
    <property type="component" value="Chromosome"/>
</dbReference>
<keyword evidence="2" id="KW-0456">Lyase</keyword>
<reference evidence="1 3" key="1">
    <citation type="submission" date="2016-06" db="EMBL/GenBank/DDBJ databases">
        <authorList>
            <person name="Kjaerup R.B."/>
            <person name="Dalgaard T.S."/>
            <person name="Juul-Madsen H.R."/>
        </authorList>
    </citation>
    <scope>NUCLEOTIDE SEQUENCE [LARGE SCALE GENOMIC DNA]</scope>
    <source>
        <strain evidence="1 3">DSM 43363</strain>
    </source>
</reference>
<dbReference type="Proteomes" id="UP000199343">
    <property type="component" value="Unassembled WGS sequence"/>
</dbReference>
<organism evidence="1 3">
    <name type="scientific">Micromonospora peucetia</name>
    <dbReference type="NCBI Taxonomy" id="47871"/>
    <lineage>
        <taxon>Bacteria</taxon>
        <taxon>Bacillati</taxon>
        <taxon>Actinomycetota</taxon>
        <taxon>Actinomycetes</taxon>
        <taxon>Micromonosporales</taxon>
        <taxon>Micromonosporaceae</taxon>
        <taxon>Micromonospora</taxon>
    </lineage>
</organism>
<dbReference type="EMBL" id="FMIC01000002">
    <property type="protein sequence ID" value="SCL65049.1"/>
    <property type="molecule type" value="Genomic_DNA"/>
</dbReference>
<dbReference type="AlphaFoldDB" id="A0A1C6VFI1"/>
<proteinExistence type="predicted"/>
<protein>
    <submittedName>
        <fullName evidence="2">Isocitrate lyase/phosphoenolpyruvate mutase family protein</fullName>
    </submittedName>
</protein>
<dbReference type="GO" id="GO:0016829">
    <property type="term" value="F:lyase activity"/>
    <property type="evidence" value="ECO:0007669"/>
    <property type="project" value="UniProtKB-KW"/>
</dbReference>
<reference evidence="2 4" key="2">
    <citation type="submission" date="2022-10" db="EMBL/GenBank/DDBJ databases">
        <title>The complete genomes of actinobacterial strains from the NBC collection.</title>
        <authorList>
            <person name="Joergensen T.S."/>
            <person name="Alvarez Arevalo M."/>
            <person name="Sterndorff E.B."/>
            <person name="Faurdal D."/>
            <person name="Vuksanovic O."/>
            <person name="Mourched A.-S."/>
            <person name="Charusanti P."/>
            <person name="Shaw S."/>
            <person name="Blin K."/>
            <person name="Weber T."/>
        </authorList>
    </citation>
    <scope>NUCLEOTIDE SEQUENCE [LARGE SCALE GENOMIC DNA]</scope>
    <source>
        <strain evidence="2 4">NBC 01809</strain>
    </source>
</reference>
<dbReference type="RefSeq" id="WP_245715796.1">
    <property type="nucleotide sequence ID" value="NZ_CP109071.1"/>
</dbReference>
<gene>
    <name evidence="1" type="ORF">GA0070608_3052</name>
    <name evidence="2" type="ORF">OIE14_18645</name>
</gene>
<keyword evidence="4" id="KW-1185">Reference proteome</keyword>
<sequence length="57" mass="5876">MRGGVLHRPGDPLVLPNAWDAGSACQVAAARGHPRRLLDAVRAGGDPFFADRPAASG</sequence>
<evidence type="ECO:0000313" key="3">
    <source>
        <dbReference type="Proteomes" id="UP000199343"/>
    </source>
</evidence>
<accession>A0A1C6VFI1</accession>